<feature type="binding site" evidence="10">
    <location>
        <position position="143"/>
    </location>
    <ligand>
        <name>Zn(2+)</name>
        <dbReference type="ChEBI" id="CHEBI:29105"/>
    </ligand>
</feature>
<evidence type="ECO:0000256" key="10">
    <source>
        <dbReference type="HAMAP-Rule" id="MF_01228"/>
    </source>
</evidence>
<dbReference type="AlphaFoldDB" id="A0A399FUU0"/>
<dbReference type="InterPro" id="IPR014758">
    <property type="entry name" value="Met-tRNA_synth"/>
</dbReference>
<dbReference type="Pfam" id="PF09334">
    <property type="entry name" value="tRNA-synt_1g"/>
    <property type="match status" value="1"/>
</dbReference>
<feature type="domain" description="Methionyl-tRNA synthetase anticodon-binding" evidence="13">
    <location>
        <begin position="368"/>
        <end position="509"/>
    </location>
</feature>
<dbReference type="InterPro" id="IPR014729">
    <property type="entry name" value="Rossmann-like_a/b/a_fold"/>
</dbReference>
<dbReference type="EMBL" id="NDHY01000011">
    <property type="protein sequence ID" value="RIH99830.1"/>
    <property type="molecule type" value="Genomic_DNA"/>
</dbReference>
<dbReference type="FunFam" id="2.170.220.10:FF:000002">
    <property type="entry name" value="Methionine--tRNA ligase"/>
    <property type="match status" value="1"/>
</dbReference>
<comment type="caution">
    <text evidence="14">The sequence shown here is derived from an EMBL/GenBank/DDBJ whole genome shotgun (WGS) entry which is preliminary data.</text>
</comment>
<dbReference type="Gene3D" id="3.40.50.620">
    <property type="entry name" value="HUPs"/>
    <property type="match status" value="1"/>
</dbReference>
<sequence length="515" mass="59527">MEKFYITTAIDYPSGPPHLGHAYEKICADAVARWQRLKKKDVFFLTGTDEHGQKIAKYAQRAGKNPKEFVDETSQKFIQLCRKLSISNDDFVRTTEERHKDVARNIFMKIFEKGDIYKGYYEGLYCTDCETFYLEKELNGENCPVHKAKVEKVKEEGYFFRAGQYRERVQRHIIENPDFLLPGVRRNEVLKRLQGEVKDLSISRSRVRWGVSLPIDQKHVIYVWFDALINYISALNYPDGEKFSKYWPASLHLIGKDILWFHAFIWPAILMAADIELPQRMFVHGFINVGKEKLSKSKGITIDPLRLIEIYGSDALRYFLLREVSYGKDGDFSEDALIRRINSDLANDLGNFVYRVLTMVARYWDEEVPSPGNEEDIDRTLRELCLKTVSEVDKKIDNLQFSEALARIWKLIQAANGYIEETAPWALAKNSADRARLGTVLYWQLEALRFIATLLFSFIPASALKIWQQLGMDEELMTDGLDGIKKWGKLKPGRKVKRGEPLFPRIEAAPVAQPG</sequence>
<comment type="catalytic activity">
    <reaction evidence="10">
        <text>tRNA(Met) + L-methionine + ATP = L-methionyl-tRNA(Met) + AMP + diphosphate</text>
        <dbReference type="Rhea" id="RHEA:13481"/>
        <dbReference type="Rhea" id="RHEA-COMP:9667"/>
        <dbReference type="Rhea" id="RHEA-COMP:9698"/>
        <dbReference type="ChEBI" id="CHEBI:30616"/>
        <dbReference type="ChEBI" id="CHEBI:33019"/>
        <dbReference type="ChEBI" id="CHEBI:57844"/>
        <dbReference type="ChEBI" id="CHEBI:78442"/>
        <dbReference type="ChEBI" id="CHEBI:78530"/>
        <dbReference type="ChEBI" id="CHEBI:456215"/>
        <dbReference type="EC" id="6.1.1.10"/>
    </reaction>
</comment>
<dbReference type="Pfam" id="PF00133">
    <property type="entry name" value="tRNA-synt_1"/>
    <property type="match status" value="1"/>
</dbReference>
<evidence type="ECO:0000256" key="5">
    <source>
        <dbReference type="ARBA" id="ARBA00022741"/>
    </source>
</evidence>
<dbReference type="FunFam" id="1.10.730.10:FF:000026">
    <property type="entry name" value="Methionine--tRNA ligase"/>
    <property type="match status" value="1"/>
</dbReference>
<organism evidence="14 15">
    <name type="scientific">candidate division NPL-UPA2 bacterium Unc8</name>
    <dbReference type="NCBI Taxonomy" id="1980939"/>
    <lineage>
        <taxon>Bacteria</taxon>
    </lineage>
</organism>
<evidence type="ECO:0000256" key="4">
    <source>
        <dbReference type="ARBA" id="ARBA00022598"/>
    </source>
</evidence>
<proteinExistence type="inferred from homology"/>
<dbReference type="PANTHER" id="PTHR43326">
    <property type="entry name" value="METHIONYL-TRNA SYNTHETASE"/>
    <property type="match status" value="1"/>
</dbReference>
<evidence type="ECO:0000256" key="6">
    <source>
        <dbReference type="ARBA" id="ARBA00022840"/>
    </source>
</evidence>
<keyword evidence="7 10" id="KW-0648">Protein biosynthesis</keyword>
<dbReference type="InterPro" id="IPR041872">
    <property type="entry name" value="Anticodon_Met"/>
</dbReference>
<keyword evidence="3 10" id="KW-0963">Cytoplasm</keyword>
<evidence type="ECO:0000313" key="15">
    <source>
        <dbReference type="Proteomes" id="UP000266287"/>
    </source>
</evidence>
<dbReference type="CDD" id="cd07957">
    <property type="entry name" value="Anticodon_Ia_Met"/>
    <property type="match status" value="1"/>
</dbReference>
<dbReference type="GO" id="GO:0005524">
    <property type="term" value="F:ATP binding"/>
    <property type="evidence" value="ECO:0007669"/>
    <property type="project" value="UniProtKB-UniRule"/>
</dbReference>
<evidence type="ECO:0000259" key="12">
    <source>
        <dbReference type="Pfam" id="PF09334"/>
    </source>
</evidence>
<dbReference type="InterPro" id="IPR001412">
    <property type="entry name" value="aa-tRNA-synth_I_CS"/>
</dbReference>
<comment type="subcellular location">
    <subcellularLocation>
        <location evidence="2 10">Cytoplasm</location>
    </subcellularLocation>
</comment>
<feature type="binding site" evidence="10">
    <location>
        <position position="129"/>
    </location>
    <ligand>
        <name>Zn(2+)</name>
        <dbReference type="ChEBI" id="CHEBI:29105"/>
    </ligand>
</feature>
<dbReference type="InterPro" id="IPR009080">
    <property type="entry name" value="tRNAsynth_Ia_anticodon-bd"/>
</dbReference>
<dbReference type="Pfam" id="PF19303">
    <property type="entry name" value="Anticodon_3"/>
    <property type="match status" value="1"/>
</dbReference>
<gene>
    <name evidence="10" type="primary">metG</name>
    <name evidence="14" type="ORF">B9J77_04460</name>
</gene>
<evidence type="ECO:0000256" key="8">
    <source>
        <dbReference type="ARBA" id="ARBA00023146"/>
    </source>
</evidence>
<dbReference type="GO" id="GO:0004825">
    <property type="term" value="F:methionine-tRNA ligase activity"/>
    <property type="evidence" value="ECO:0007669"/>
    <property type="project" value="UniProtKB-UniRule"/>
</dbReference>
<dbReference type="HAMAP" id="MF_01228">
    <property type="entry name" value="Met_tRNA_synth_type2"/>
    <property type="match status" value="1"/>
</dbReference>
<comment type="caution">
    <text evidence="10">Lacks conserved residue(s) required for the propagation of feature annotation.</text>
</comment>
<evidence type="ECO:0000259" key="13">
    <source>
        <dbReference type="Pfam" id="PF19303"/>
    </source>
</evidence>
<comment type="catalytic activity">
    <reaction evidence="9">
        <text>tRNA(Leu) + L-leucine + ATP = L-leucyl-tRNA(Leu) + AMP + diphosphate</text>
        <dbReference type="Rhea" id="RHEA:11688"/>
        <dbReference type="Rhea" id="RHEA-COMP:9613"/>
        <dbReference type="Rhea" id="RHEA-COMP:9622"/>
        <dbReference type="ChEBI" id="CHEBI:30616"/>
        <dbReference type="ChEBI" id="CHEBI:33019"/>
        <dbReference type="ChEBI" id="CHEBI:57427"/>
        <dbReference type="ChEBI" id="CHEBI:78442"/>
        <dbReference type="ChEBI" id="CHEBI:78494"/>
        <dbReference type="ChEBI" id="CHEBI:456215"/>
        <dbReference type="EC" id="6.1.1.4"/>
    </reaction>
</comment>
<dbReference type="Proteomes" id="UP000266287">
    <property type="component" value="Unassembled WGS sequence"/>
</dbReference>
<dbReference type="InterPro" id="IPR015413">
    <property type="entry name" value="Methionyl/Leucyl_tRNA_Synth"/>
</dbReference>
<keyword evidence="10" id="KW-0479">Metal-binding</keyword>
<comment type="cofactor">
    <cofactor evidence="10">
        <name>Zn(2+)</name>
        <dbReference type="ChEBI" id="CHEBI:29105"/>
    </cofactor>
    <text evidence="10">Binds 1 zinc ion per subunit.</text>
</comment>
<dbReference type="Gene3D" id="1.10.730.10">
    <property type="entry name" value="Isoleucyl-tRNA Synthetase, Domain 1"/>
    <property type="match status" value="1"/>
</dbReference>
<dbReference type="GO" id="GO:0046872">
    <property type="term" value="F:metal ion binding"/>
    <property type="evidence" value="ECO:0007669"/>
    <property type="project" value="UniProtKB-KW"/>
</dbReference>
<dbReference type="EC" id="6.1.1.10" evidence="10"/>
<dbReference type="PRINTS" id="PR01041">
    <property type="entry name" value="TRNASYNTHMET"/>
</dbReference>
<feature type="binding site" evidence="10">
    <location>
        <position position="126"/>
    </location>
    <ligand>
        <name>Zn(2+)</name>
        <dbReference type="ChEBI" id="CHEBI:29105"/>
    </ligand>
</feature>
<feature type="short sequence motif" description="'HIGH' region" evidence="10">
    <location>
        <begin position="11"/>
        <end position="21"/>
    </location>
</feature>
<keyword evidence="6 10" id="KW-0067">ATP-binding</keyword>
<comment type="similarity">
    <text evidence="10">Belongs to the class-I aminoacyl-tRNA synthetase family. MetG type 2A subfamily.</text>
</comment>
<dbReference type="PANTHER" id="PTHR43326:SF1">
    <property type="entry name" value="METHIONINE--TRNA LIGASE, MITOCHONDRIAL"/>
    <property type="match status" value="1"/>
</dbReference>
<protein>
    <recommendedName>
        <fullName evidence="10">Methionine--tRNA ligase</fullName>
        <ecNumber evidence="10">6.1.1.10</ecNumber>
    </recommendedName>
    <alternativeName>
        <fullName evidence="10">Methionyl-tRNA synthetase</fullName>
        <shortName evidence="10">MetRS</shortName>
    </alternativeName>
</protein>
<comment type="subunit">
    <text evidence="10">Monomer.</text>
</comment>
<dbReference type="GO" id="GO:0006431">
    <property type="term" value="P:methionyl-tRNA aminoacylation"/>
    <property type="evidence" value="ECO:0007669"/>
    <property type="project" value="UniProtKB-UniRule"/>
</dbReference>
<dbReference type="InterPro" id="IPR002300">
    <property type="entry name" value="aa-tRNA-synth_Ia"/>
</dbReference>
<feature type="domain" description="Aminoacyl-tRNA synthetase class Ia" evidence="11">
    <location>
        <begin position="2"/>
        <end position="94"/>
    </location>
</feature>
<keyword evidence="10" id="KW-0862">Zinc</keyword>
<dbReference type="CDD" id="cd00814">
    <property type="entry name" value="MetRS_core"/>
    <property type="match status" value="1"/>
</dbReference>
<dbReference type="NCBIfam" id="NF008900">
    <property type="entry name" value="PRK12267.1"/>
    <property type="match status" value="1"/>
</dbReference>
<feature type="binding site" evidence="10">
    <location>
        <position position="146"/>
    </location>
    <ligand>
        <name>Zn(2+)</name>
        <dbReference type="ChEBI" id="CHEBI:29105"/>
    </ligand>
</feature>
<reference evidence="14 15" key="1">
    <citation type="submission" date="2018-08" db="EMBL/GenBank/DDBJ databases">
        <title>Draft genome of candidate division NPL-UPA2 bacterium Unc8 that adapted to ultra-basic serpentinizing groundwater.</title>
        <authorList>
            <person name="Ishii S."/>
            <person name="Suzuki S."/>
            <person name="Nealson K.H."/>
        </authorList>
    </citation>
    <scope>NUCLEOTIDE SEQUENCE [LARGE SCALE GENOMIC DNA]</scope>
    <source>
        <strain evidence="14">Unc8</strain>
    </source>
</reference>
<feature type="domain" description="Methionyl/Leucyl tRNA synthetase" evidence="12">
    <location>
        <begin position="138"/>
        <end position="357"/>
    </location>
</feature>
<dbReference type="InterPro" id="IPR033911">
    <property type="entry name" value="MetRS_core"/>
</dbReference>
<dbReference type="SUPFAM" id="SSF52374">
    <property type="entry name" value="Nucleotidylyl transferase"/>
    <property type="match status" value="1"/>
</dbReference>
<evidence type="ECO:0000259" key="11">
    <source>
        <dbReference type="Pfam" id="PF00133"/>
    </source>
</evidence>
<evidence type="ECO:0000256" key="7">
    <source>
        <dbReference type="ARBA" id="ARBA00022917"/>
    </source>
</evidence>
<dbReference type="GO" id="GO:0005737">
    <property type="term" value="C:cytoplasm"/>
    <property type="evidence" value="ECO:0007669"/>
    <property type="project" value="UniProtKB-SubCell"/>
</dbReference>
<accession>A0A399FUU0</accession>
<evidence type="ECO:0000256" key="2">
    <source>
        <dbReference type="ARBA" id="ARBA00004496"/>
    </source>
</evidence>
<name>A0A399FUU0_UNCN2</name>
<keyword evidence="8 10" id="KW-0030">Aminoacyl-tRNA synthetase</keyword>
<evidence type="ECO:0000256" key="3">
    <source>
        <dbReference type="ARBA" id="ARBA00022490"/>
    </source>
</evidence>
<dbReference type="PROSITE" id="PS00178">
    <property type="entry name" value="AA_TRNA_LIGASE_I"/>
    <property type="match status" value="1"/>
</dbReference>
<dbReference type="Gene3D" id="2.170.220.10">
    <property type="match status" value="1"/>
</dbReference>
<evidence type="ECO:0000313" key="14">
    <source>
        <dbReference type="EMBL" id="RIH99830.1"/>
    </source>
</evidence>
<dbReference type="GO" id="GO:0004823">
    <property type="term" value="F:leucine-tRNA ligase activity"/>
    <property type="evidence" value="ECO:0007669"/>
    <property type="project" value="UniProtKB-EC"/>
</dbReference>
<dbReference type="SUPFAM" id="SSF47323">
    <property type="entry name" value="Anticodon-binding domain of a subclass of class I aminoacyl-tRNA synthetases"/>
    <property type="match status" value="1"/>
</dbReference>
<comment type="function">
    <text evidence="1 10">Is required not only for elongation of protein synthesis but also for the initiation of all mRNA translation through initiator tRNA(fMet) aminoacylation.</text>
</comment>
<keyword evidence="4 10" id="KW-0436">Ligase</keyword>
<dbReference type="InterPro" id="IPR023457">
    <property type="entry name" value="Met-tRNA_synth_2"/>
</dbReference>
<evidence type="ECO:0000256" key="1">
    <source>
        <dbReference type="ARBA" id="ARBA00003314"/>
    </source>
</evidence>
<evidence type="ECO:0000256" key="9">
    <source>
        <dbReference type="ARBA" id="ARBA00047469"/>
    </source>
</evidence>
<keyword evidence="5 10" id="KW-0547">Nucleotide-binding</keyword>
<dbReference type="NCBIfam" id="TIGR00398">
    <property type="entry name" value="metG"/>
    <property type="match status" value="1"/>
</dbReference>